<feature type="domain" description="GGDEF" evidence="2">
    <location>
        <begin position="770"/>
        <end position="909"/>
    </location>
</feature>
<dbReference type="InterPro" id="IPR003018">
    <property type="entry name" value="GAF"/>
</dbReference>
<dbReference type="PROSITE" id="PS50887">
    <property type="entry name" value="GGDEF"/>
    <property type="match status" value="1"/>
</dbReference>
<dbReference type="EMBL" id="SNXS01000004">
    <property type="protein sequence ID" value="TDP63806.1"/>
    <property type="molecule type" value="Genomic_DNA"/>
</dbReference>
<dbReference type="InterPro" id="IPR050469">
    <property type="entry name" value="Diguanylate_Cyclase"/>
</dbReference>
<evidence type="ECO:0000313" key="3">
    <source>
        <dbReference type="EMBL" id="TDP63806.1"/>
    </source>
</evidence>
<dbReference type="SUPFAM" id="SSF55781">
    <property type="entry name" value="GAF domain-like"/>
    <property type="match status" value="1"/>
</dbReference>
<dbReference type="GO" id="GO:0043709">
    <property type="term" value="P:cell adhesion involved in single-species biofilm formation"/>
    <property type="evidence" value="ECO:0007669"/>
    <property type="project" value="TreeGrafter"/>
</dbReference>
<reference evidence="3 4" key="1">
    <citation type="submission" date="2019-03" db="EMBL/GenBank/DDBJ databases">
        <title>Genomic Encyclopedia of Type Strains, Phase IV (KMG-IV): sequencing the most valuable type-strain genomes for metagenomic binning, comparative biology and taxonomic classification.</title>
        <authorList>
            <person name="Goeker M."/>
        </authorList>
    </citation>
    <scope>NUCLEOTIDE SEQUENCE [LARGE SCALE GENOMIC DNA]</scope>
    <source>
        <strain evidence="3 4">DSM 16998</strain>
    </source>
</reference>
<dbReference type="SMART" id="SM00065">
    <property type="entry name" value="GAF"/>
    <property type="match status" value="1"/>
</dbReference>
<sequence>MFALNDEVARLQAELAGLGGQPDRAGLRAMVTLAWYLRQRDTAQALQLADRARALLRGADDAEAHGLAVRLKLVYGEAKWLYAELGEAQALAQRALQDFGALGDPVGCADAHWLLSCIAVDQGWRDRVEAELEAAALQAREAADHGRLALIESELARHLAFQNWRLAAARWDRRLRPIDSQTPPALLAVLCDYRSAMCSFSGDPGGALSHAIKAFDAAQQSGQIRRAIVAASNAGYELSSLNDQHASLEWMQRSLDLARPTGWPASVGRSLQQTADTLVQLGRLDAGQELLAEALQMLAPLAGSRAYAIALCSAGHLAHAQGDHGRAYDCYCQVQQRAEALSQTDFHIMGMLGQAQNLFRLDQPLRALEVALSGLALAREQHDVFHQIELLRLLAEIHASQPLPLAGADGVPAVHPTLQCELKGAVVNAPLHFLEQALTLASGIEGYSVTGDLLDALAREYANVGSYLSAYNICQQANQAREKIRSQKATNLSIVMQVQHQTEQARAEAEHLRQLAASEAGRAEVLQQTGMTLLTLGAIGQEITANLDQAAVFQALDRHVHSLLDATCFMVYLLDEAGDTLEMAFGMEDGRPLPHRRLALADSPTQTALCARERREIKLDVSPDSADCATLIPGTLPTLSLLFAPLVVHDRLLGVMSLQSPRPQAYAEREQLIFRNLCAYGAIALDNAAAYRQLHATLGTLRETQAQLLQKNLELEQANCALEQVSLTDTLTGLRNRRFLQQQLDGDVAITLRQHEEWLKAGGHGPNPDNDLIFFMVDLDQFKKVNDHHGHAVGDRLLVQMRERLLEVFRESDYLVRWGGEEFLVVARASKREDAPTLAERIRKAVADRHFDLGDGVHLANTCSLGFACYPFIPKHPQLLSWHQVVELADQGLYMAKRAGRNAWFGLVGKERHDNSSMFERLMRGAEQAVHAGELQVVSSLSQA</sequence>
<dbReference type="PANTHER" id="PTHR45138">
    <property type="entry name" value="REGULATORY COMPONENTS OF SENSORY TRANSDUCTION SYSTEM"/>
    <property type="match status" value="1"/>
</dbReference>
<gene>
    <name evidence="3" type="ORF">DES47_10488</name>
</gene>
<dbReference type="InterPro" id="IPR011990">
    <property type="entry name" value="TPR-like_helical_dom_sf"/>
</dbReference>
<dbReference type="GO" id="GO:1902201">
    <property type="term" value="P:negative regulation of bacterial-type flagellum-dependent cell motility"/>
    <property type="evidence" value="ECO:0007669"/>
    <property type="project" value="TreeGrafter"/>
</dbReference>
<dbReference type="InterPro" id="IPR029787">
    <property type="entry name" value="Nucleotide_cyclase"/>
</dbReference>
<dbReference type="InParanoid" id="A0A4R6QJB0"/>
<dbReference type="AlphaFoldDB" id="A0A4R6QJB0"/>
<evidence type="ECO:0000256" key="1">
    <source>
        <dbReference type="ARBA" id="ARBA00012528"/>
    </source>
</evidence>
<dbReference type="Gene3D" id="1.25.40.10">
    <property type="entry name" value="Tetratricopeptide repeat domain"/>
    <property type="match status" value="2"/>
</dbReference>
<dbReference type="SUPFAM" id="SSF48452">
    <property type="entry name" value="TPR-like"/>
    <property type="match status" value="1"/>
</dbReference>
<dbReference type="SMART" id="SM00267">
    <property type="entry name" value="GGDEF"/>
    <property type="match status" value="1"/>
</dbReference>
<proteinExistence type="predicted"/>
<dbReference type="Gene3D" id="3.30.70.270">
    <property type="match status" value="1"/>
</dbReference>
<dbReference type="NCBIfam" id="TIGR00254">
    <property type="entry name" value="GGDEF"/>
    <property type="match status" value="1"/>
</dbReference>
<dbReference type="SUPFAM" id="SSF55073">
    <property type="entry name" value="Nucleotide cyclase"/>
    <property type="match status" value="1"/>
</dbReference>
<dbReference type="Pfam" id="PF00990">
    <property type="entry name" value="GGDEF"/>
    <property type="match status" value="1"/>
</dbReference>
<comment type="caution">
    <text evidence="3">The sequence shown here is derived from an EMBL/GenBank/DDBJ whole genome shotgun (WGS) entry which is preliminary data.</text>
</comment>
<keyword evidence="4" id="KW-1185">Reference proteome</keyword>
<organism evidence="3 4">
    <name type="scientific">Roseateles toxinivorans</name>
    <dbReference type="NCBI Taxonomy" id="270368"/>
    <lineage>
        <taxon>Bacteria</taxon>
        <taxon>Pseudomonadati</taxon>
        <taxon>Pseudomonadota</taxon>
        <taxon>Betaproteobacteria</taxon>
        <taxon>Burkholderiales</taxon>
        <taxon>Sphaerotilaceae</taxon>
        <taxon>Roseateles</taxon>
    </lineage>
</organism>
<dbReference type="GO" id="GO:0005886">
    <property type="term" value="C:plasma membrane"/>
    <property type="evidence" value="ECO:0007669"/>
    <property type="project" value="TreeGrafter"/>
</dbReference>
<dbReference type="EC" id="2.7.7.65" evidence="1"/>
<protein>
    <recommendedName>
        <fullName evidence="1">diguanylate cyclase</fullName>
        <ecNumber evidence="1">2.7.7.65</ecNumber>
    </recommendedName>
</protein>
<dbReference type="CDD" id="cd01949">
    <property type="entry name" value="GGDEF"/>
    <property type="match status" value="1"/>
</dbReference>
<dbReference type="PANTHER" id="PTHR45138:SF6">
    <property type="entry name" value="DIGUANYLATE CYCLASE DGCN"/>
    <property type="match status" value="1"/>
</dbReference>
<dbReference type="InterPro" id="IPR043128">
    <property type="entry name" value="Rev_trsase/Diguanyl_cyclase"/>
</dbReference>
<evidence type="ECO:0000259" key="2">
    <source>
        <dbReference type="PROSITE" id="PS50887"/>
    </source>
</evidence>
<dbReference type="InterPro" id="IPR029016">
    <property type="entry name" value="GAF-like_dom_sf"/>
</dbReference>
<accession>A0A4R6QJB0</accession>
<evidence type="ECO:0000313" key="4">
    <source>
        <dbReference type="Proteomes" id="UP000295361"/>
    </source>
</evidence>
<dbReference type="GO" id="GO:0052621">
    <property type="term" value="F:diguanylate cyclase activity"/>
    <property type="evidence" value="ECO:0007669"/>
    <property type="project" value="UniProtKB-EC"/>
</dbReference>
<dbReference type="InterPro" id="IPR000160">
    <property type="entry name" value="GGDEF_dom"/>
</dbReference>
<dbReference type="Proteomes" id="UP000295361">
    <property type="component" value="Unassembled WGS sequence"/>
</dbReference>
<name>A0A4R6QJB0_9BURK</name>
<dbReference type="RefSeq" id="WP_166652023.1">
    <property type="nucleotide sequence ID" value="NZ_SNXS01000004.1"/>
</dbReference>
<dbReference type="Pfam" id="PF13492">
    <property type="entry name" value="GAF_3"/>
    <property type="match status" value="1"/>
</dbReference>
<dbReference type="Gene3D" id="3.30.450.40">
    <property type="match status" value="1"/>
</dbReference>